<dbReference type="AlphaFoldDB" id="A0AAD2J159"/>
<dbReference type="CDD" id="cd05233">
    <property type="entry name" value="SDR_c"/>
    <property type="match status" value="1"/>
</dbReference>
<evidence type="ECO:0000256" key="1">
    <source>
        <dbReference type="ARBA" id="ARBA00006484"/>
    </source>
</evidence>
<comment type="caution">
    <text evidence="4">The sequence shown here is derived from an EMBL/GenBank/DDBJ whole genome shotgun (WGS) entry which is preliminary data.</text>
</comment>
<reference evidence="4 5" key="1">
    <citation type="submission" date="2015-09" db="EMBL/GenBank/DDBJ databases">
        <authorList>
            <consortium name="Pathogen Informatics"/>
        </authorList>
    </citation>
    <scope>NUCLEOTIDE SEQUENCE [LARGE SCALE GENOMIC DNA]</scope>
    <source>
        <strain evidence="4 5">2789STDY5608625</strain>
    </source>
</reference>
<dbReference type="PRINTS" id="PR00081">
    <property type="entry name" value="GDHRDH"/>
</dbReference>
<organism evidence="4 5">
    <name type="scientific">Achromobacter aegrifaciens</name>
    <dbReference type="NCBI Taxonomy" id="1287736"/>
    <lineage>
        <taxon>Bacteria</taxon>
        <taxon>Pseudomonadati</taxon>
        <taxon>Pseudomonadota</taxon>
        <taxon>Betaproteobacteria</taxon>
        <taxon>Burkholderiales</taxon>
        <taxon>Alcaligenaceae</taxon>
        <taxon>Achromobacter</taxon>
    </lineage>
</organism>
<dbReference type="InterPro" id="IPR002347">
    <property type="entry name" value="SDR_fam"/>
</dbReference>
<dbReference type="SUPFAM" id="SSF51735">
    <property type="entry name" value="NAD(P)-binding Rossmann-fold domains"/>
    <property type="match status" value="1"/>
</dbReference>
<gene>
    <name evidence="4" type="primary">fabG_26</name>
    <name evidence="4" type="ORF">ERS370000_03555</name>
</gene>
<dbReference type="RefSeq" id="WP_054455647.1">
    <property type="nucleotide sequence ID" value="NZ_CYTK01000005.1"/>
</dbReference>
<evidence type="ECO:0000256" key="2">
    <source>
        <dbReference type="ARBA" id="ARBA00023002"/>
    </source>
</evidence>
<dbReference type="InterPro" id="IPR057326">
    <property type="entry name" value="KR_dom"/>
</dbReference>
<name>A0AAD2J159_ACHAE</name>
<dbReference type="PANTHER" id="PTHR43639:SF1">
    <property type="entry name" value="SHORT-CHAIN DEHYDROGENASE_REDUCTASE FAMILY PROTEIN"/>
    <property type="match status" value="1"/>
</dbReference>
<dbReference type="Pfam" id="PF13561">
    <property type="entry name" value="adh_short_C2"/>
    <property type="match status" value="1"/>
</dbReference>
<comment type="similarity">
    <text evidence="1">Belongs to the short-chain dehydrogenases/reductases (SDR) family.</text>
</comment>
<dbReference type="SMART" id="SM00822">
    <property type="entry name" value="PKS_KR"/>
    <property type="match status" value="1"/>
</dbReference>
<dbReference type="PRINTS" id="PR00080">
    <property type="entry name" value="SDRFAMILY"/>
</dbReference>
<proteinExistence type="inferred from homology"/>
<accession>A0AAD2J159</accession>
<feature type="domain" description="Ketoreductase" evidence="3">
    <location>
        <begin position="17"/>
        <end position="199"/>
    </location>
</feature>
<dbReference type="GO" id="GO:0004316">
    <property type="term" value="F:3-oxoacyl-[acyl-carrier-protein] reductase (NADPH) activity"/>
    <property type="evidence" value="ECO:0007669"/>
    <property type="project" value="UniProtKB-EC"/>
</dbReference>
<dbReference type="InterPro" id="IPR036291">
    <property type="entry name" value="NAD(P)-bd_dom_sf"/>
</dbReference>
<keyword evidence="2 4" id="KW-0560">Oxidoreductase</keyword>
<dbReference type="Proteomes" id="UP000044098">
    <property type="component" value="Unassembled WGS sequence"/>
</dbReference>
<sequence length="256" mass="26354">MDQCFTEQGQPASLTGKTALVTGGSSGIGAATVRVLANAGARVAIGYLNGEDRARELCASLPGAGHLVLRVPLDDANAQTRAAEELGTAFGSLNILVHSAGYTRRIPHRDLHTLTPELYNEILTANAGGPYAITRSFLPWLQRADEAVVVAVSSVSAYTGSGSNIAYCAAKAALDTTIRSLARALGPIRFLSVSPAAVDTGFVEGRNRADLAKHAAGTALGRVVSPQDVAQAILAAATLLNTSTGVRIVIDGGHTL</sequence>
<dbReference type="Gene3D" id="3.40.50.720">
    <property type="entry name" value="NAD(P)-binding Rossmann-like Domain"/>
    <property type="match status" value="1"/>
</dbReference>
<dbReference type="EMBL" id="CYTK01000005">
    <property type="protein sequence ID" value="CUJ32102.1"/>
    <property type="molecule type" value="Genomic_DNA"/>
</dbReference>
<evidence type="ECO:0000259" key="3">
    <source>
        <dbReference type="SMART" id="SM00822"/>
    </source>
</evidence>
<dbReference type="PANTHER" id="PTHR43639">
    <property type="entry name" value="OXIDOREDUCTASE, SHORT-CHAIN DEHYDROGENASE/REDUCTASE FAMILY (AFU_ORTHOLOGUE AFUA_5G02870)"/>
    <property type="match status" value="1"/>
</dbReference>
<dbReference type="EC" id="1.1.1.100" evidence="4"/>
<evidence type="ECO:0000313" key="5">
    <source>
        <dbReference type="Proteomes" id="UP000044098"/>
    </source>
</evidence>
<protein>
    <submittedName>
        <fullName evidence="4">3-oxoacyl-[acyl-carrier-protein] reductase FabG</fullName>
        <ecNumber evidence="4">1.1.1.100</ecNumber>
    </submittedName>
</protein>
<evidence type="ECO:0000313" key="4">
    <source>
        <dbReference type="EMBL" id="CUJ32102.1"/>
    </source>
</evidence>